<evidence type="ECO:0000256" key="4">
    <source>
        <dbReference type="SAM" id="MobiDB-lite"/>
    </source>
</evidence>
<evidence type="ECO:0000313" key="6">
    <source>
        <dbReference type="Proteomes" id="UP000436088"/>
    </source>
</evidence>
<comment type="caution">
    <text evidence="5">The sequence shown here is derived from an EMBL/GenBank/DDBJ whole genome shotgun (WGS) entry which is preliminary data.</text>
</comment>
<dbReference type="GO" id="GO:0006412">
    <property type="term" value="P:translation"/>
    <property type="evidence" value="ECO:0007669"/>
    <property type="project" value="InterPro"/>
</dbReference>
<dbReference type="InterPro" id="IPR042563">
    <property type="entry name" value="Ribosomal_protein_eS8_euk"/>
</dbReference>
<keyword evidence="2 5" id="KW-0689">Ribosomal protein</keyword>
<dbReference type="GO" id="GO:0003735">
    <property type="term" value="F:structural constituent of ribosome"/>
    <property type="evidence" value="ECO:0007669"/>
    <property type="project" value="InterPro"/>
</dbReference>
<comment type="similarity">
    <text evidence="1">Belongs to the eukaryotic ribosomal protein eS8 family.</text>
</comment>
<proteinExistence type="inferred from homology"/>
<keyword evidence="3" id="KW-0687">Ribonucleoprotein</keyword>
<sequence length="258" mass="28648">MKLLMDKGGRDLEDQDFGCGVDVAPFKQWYLQHYGVNIGRKKKAAARGTKKEGEKGETTIKDVKKSNHVLRKLEKRQQNRKLDSHIEDQFSSGRLLACISSRPGQCGRADGYILDGKCNIFYIRLIFGSGTGWGVTFNGIRATMSGHGSSRSEAGDDRPAESSNSPALARQDEEQAPSGVPVVDQDVFFKTLDTVLTYFQPSVTSTPRMNVAKELKSLGASEFRGISLLQFREVRWGGCLAERASKDLVDKCYTENVW</sequence>
<dbReference type="Proteomes" id="UP000436088">
    <property type="component" value="Unassembled WGS sequence"/>
</dbReference>
<feature type="region of interest" description="Disordered" evidence="4">
    <location>
        <begin position="145"/>
        <end position="179"/>
    </location>
</feature>
<dbReference type="AlphaFoldDB" id="A0A6A3D373"/>
<dbReference type="EMBL" id="VEPZ02000082">
    <property type="protein sequence ID" value="KAE8733861.1"/>
    <property type="molecule type" value="Genomic_DNA"/>
</dbReference>
<accession>A0A6A3D373</accession>
<dbReference type="FunFam" id="1.10.168.20:FF:000002">
    <property type="entry name" value="40S ribosomal protein S8"/>
    <property type="match status" value="1"/>
</dbReference>
<dbReference type="GO" id="GO:1990904">
    <property type="term" value="C:ribonucleoprotein complex"/>
    <property type="evidence" value="ECO:0007669"/>
    <property type="project" value="UniProtKB-KW"/>
</dbReference>
<dbReference type="GO" id="GO:0005840">
    <property type="term" value="C:ribosome"/>
    <property type="evidence" value="ECO:0007669"/>
    <property type="project" value="UniProtKB-KW"/>
</dbReference>
<organism evidence="5 6">
    <name type="scientific">Hibiscus syriacus</name>
    <name type="common">Rose of Sharon</name>
    <dbReference type="NCBI Taxonomy" id="106335"/>
    <lineage>
        <taxon>Eukaryota</taxon>
        <taxon>Viridiplantae</taxon>
        <taxon>Streptophyta</taxon>
        <taxon>Embryophyta</taxon>
        <taxon>Tracheophyta</taxon>
        <taxon>Spermatophyta</taxon>
        <taxon>Magnoliopsida</taxon>
        <taxon>eudicotyledons</taxon>
        <taxon>Gunneridae</taxon>
        <taxon>Pentapetalae</taxon>
        <taxon>rosids</taxon>
        <taxon>malvids</taxon>
        <taxon>Malvales</taxon>
        <taxon>Malvaceae</taxon>
        <taxon>Malvoideae</taxon>
        <taxon>Hibiscus</taxon>
    </lineage>
</organism>
<dbReference type="InterPro" id="IPR022309">
    <property type="entry name" value="Ribosomal_Se8/biogenesis_NSA2"/>
</dbReference>
<dbReference type="Gene3D" id="1.10.168.20">
    <property type="entry name" value="Ribosomal protein S8e, subdomain"/>
    <property type="match status" value="1"/>
</dbReference>
<gene>
    <name evidence="5" type="ORF">F3Y22_tig00000916pilonHSYRG00087</name>
</gene>
<evidence type="ECO:0000313" key="5">
    <source>
        <dbReference type="EMBL" id="KAE8733861.1"/>
    </source>
</evidence>
<name>A0A6A3D373_HIBSY</name>
<dbReference type="PANTHER" id="PTHR10394">
    <property type="entry name" value="40S RIBOSOMAL PROTEIN S8"/>
    <property type="match status" value="1"/>
</dbReference>
<protein>
    <submittedName>
        <fullName evidence="5">40S ribosomal protein S8</fullName>
    </submittedName>
</protein>
<dbReference type="Pfam" id="PF01201">
    <property type="entry name" value="Ribosomal_S8e"/>
    <property type="match status" value="1"/>
</dbReference>
<evidence type="ECO:0000256" key="2">
    <source>
        <dbReference type="ARBA" id="ARBA00022980"/>
    </source>
</evidence>
<evidence type="ECO:0000256" key="1">
    <source>
        <dbReference type="ARBA" id="ARBA00005257"/>
    </source>
</evidence>
<reference evidence="5" key="1">
    <citation type="submission" date="2019-09" db="EMBL/GenBank/DDBJ databases">
        <title>Draft genome information of white flower Hibiscus syriacus.</title>
        <authorList>
            <person name="Kim Y.-M."/>
        </authorList>
    </citation>
    <scope>NUCLEOTIDE SEQUENCE [LARGE SCALE GENOMIC DNA]</scope>
    <source>
        <strain evidence="5">YM2019G1</strain>
    </source>
</reference>
<keyword evidence="6" id="KW-1185">Reference proteome</keyword>
<dbReference type="InterPro" id="IPR001047">
    <property type="entry name" value="Ribosomal_eS8"/>
</dbReference>
<evidence type="ECO:0000256" key="3">
    <source>
        <dbReference type="ARBA" id="ARBA00023274"/>
    </source>
</evidence>